<feature type="compositionally biased region" description="Polar residues" evidence="1">
    <location>
        <begin position="270"/>
        <end position="289"/>
    </location>
</feature>
<name>A0A0N0P8K8_LEPSE</name>
<dbReference type="OrthoDB" id="278826at2759"/>
<feature type="region of interest" description="Disordered" evidence="1">
    <location>
        <begin position="313"/>
        <end position="385"/>
    </location>
</feature>
<feature type="region of interest" description="Disordered" evidence="1">
    <location>
        <begin position="219"/>
        <end position="291"/>
    </location>
</feature>
<dbReference type="AlphaFoldDB" id="A0A0N0P8K8"/>
<feature type="compositionally biased region" description="Basic and acidic residues" evidence="1">
    <location>
        <begin position="236"/>
        <end position="254"/>
    </location>
</feature>
<dbReference type="Proteomes" id="UP000038009">
    <property type="component" value="Unassembled WGS sequence"/>
</dbReference>
<feature type="compositionally biased region" description="Low complexity" evidence="1">
    <location>
        <begin position="874"/>
        <end position="913"/>
    </location>
</feature>
<feature type="region of interest" description="Disordered" evidence="1">
    <location>
        <begin position="138"/>
        <end position="178"/>
    </location>
</feature>
<feature type="compositionally biased region" description="Polar residues" evidence="1">
    <location>
        <begin position="786"/>
        <end position="796"/>
    </location>
</feature>
<evidence type="ECO:0000313" key="3">
    <source>
        <dbReference type="Proteomes" id="UP000038009"/>
    </source>
</evidence>
<dbReference type="EMBL" id="LJSK01000011">
    <property type="protein sequence ID" value="KPI90066.1"/>
    <property type="molecule type" value="Genomic_DNA"/>
</dbReference>
<feature type="region of interest" description="Disordered" evidence="1">
    <location>
        <begin position="105"/>
        <end position="125"/>
    </location>
</feature>
<comment type="caution">
    <text evidence="2">The sequence shown here is derived from an EMBL/GenBank/DDBJ whole genome shotgun (WGS) entry which is preliminary data.</text>
</comment>
<feature type="region of interest" description="Disordered" evidence="1">
    <location>
        <begin position="769"/>
        <end position="796"/>
    </location>
</feature>
<feature type="compositionally biased region" description="Basic and acidic residues" evidence="1">
    <location>
        <begin position="350"/>
        <end position="364"/>
    </location>
</feature>
<keyword evidence="3" id="KW-1185">Reference proteome</keyword>
<gene>
    <name evidence="2" type="ORF">ABL78_0819</name>
</gene>
<dbReference type="OMA" id="CAYRMEH"/>
<feature type="compositionally biased region" description="Low complexity" evidence="1">
    <location>
        <begin position="686"/>
        <end position="707"/>
    </location>
</feature>
<sequence length="995" mass="106749">MASSSAPFEYPSSGELNVLVQRFKLLNLVQRVAHRDVSEMIDTVGLESLARKGTLTKWLWVDGKEGDNVDGSAHSRRGAQTRYTAVRSAEGRRYRATTATAASTRYVRDRTTSPPGPSRMSFGRPTTGFEARVAAARWSSGVEEDNDEESRKHGVTRRVDVSVRRSTGGGQQEGATRRRYVVRRTQRVLRSSPADRDAFFSRLAEPRERPEPVVEEVLVYGAEPDSRGGRVGPARSGREAQETHSSREGQRDQQYDYYATQHRRHGLASNAASLSTPEPRLSYSSSQDANRGGAAARSFFDANDIRAHYGAESPMFLPHPHPRFPPPSVEVSSQPGEGRYANEYPSLSGEESRRRFEHEEEKEGASPASLPPPPLSQRQQQRLSPPPLLRSALEETVEPHEMDFTPPPKCIPTARLVAPAANMASSADSPVQPRSVNFVLGGKDERGSMPTGDHAASLSGNDGAVHLSAGAGRELAASPSAAYEDGCEHGATSTPVVPHLRFQHVDSGETPTEVDDVAGASAAGLTNLPDNVRGSGGSNSALSPSGLKTRVSLSSAGLPKSPRLGRGLAPKAKPKGAVEDFQVPVEAVRHAAALITRSGSSPASQSSPVTSTPGSSYVAAQRSLQQQQQRVQVSGARTPLGVPAIGSSGILLSPRPRTVNVNADRRAQHVDGSRQFPEAPVASLDPARSTPSFSTPTSAATTSTAATNACARDSTAVGTSAALPVDEGAQHFFQEVSSKVDHMLQNMQRMLQRVYKDDGEVPDRLADAAQQDLKGPSRGGGARGKPQSSDSAYSSSFVEPVNGGAFHIKGRPEVDLEGDAVYREFDGIEMDSEEDEMLLYTQVQHRVSRLDAEVNRLALPNSSEDGEGSELRGTAAAAVATASRQAETSSAAAAPPSAFSASTPGWLQGARPAASRRARGQIPDAIVQRLCAYRMEHFQHIAYNERLWNTSTTSQFVFAQRLTAALLEECWAEVIAEVEATMSEYVEGLVDHELQ</sequence>
<feature type="region of interest" description="Disordered" evidence="1">
    <location>
        <begin position="666"/>
        <end position="707"/>
    </location>
</feature>
<proteinExistence type="predicted"/>
<organism evidence="2 3">
    <name type="scientific">Leptomonas seymouri</name>
    <dbReference type="NCBI Taxonomy" id="5684"/>
    <lineage>
        <taxon>Eukaryota</taxon>
        <taxon>Discoba</taxon>
        <taxon>Euglenozoa</taxon>
        <taxon>Kinetoplastea</taxon>
        <taxon>Metakinetoplastina</taxon>
        <taxon>Trypanosomatida</taxon>
        <taxon>Trypanosomatidae</taxon>
        <taxon>Leishmaniinae</taxon>
        <taxon>Leptomonas</taxon>
    </lineage>
</organism>
<feature type="region of interest" description="Disordered" evidence="1">
    <location>
        <begin position="596"/>
        <end position="629"/>
    </location>
</feature>
<evidence type="ECO:0000256" key="1">
    <source>
        <dbReference type="SAM" id="MobiDB-lite"/>
    </source>
</evidence>
<accession>A0A0N0P8K8</accession>
<evidence type="ECO:0000313" key="2">
    <source>
        <dbReference type="EMBL" id="KPI90066.1"/>
    </source>
</evidence>
<reference evidence="2 3" key="1">
    <citation type="journal article" date="2015" name="PLoS Pathog.">
        <title>Leptomonas seymouri: Adaptations to the Dixenous Life Cycle Analyzed by Genome Sequencing, Transcriptome Profiling and Co-infection with Leishmania donovani.</title>
        <authorList>
            <person name="Kraeva N."/>
            <person name="Butenko A."/>
            <person name="Hlavacova J."/>
            <person name="Kostygov A."/>
            <person name="Myskova J."/>
            <person name="Grybchuk D."/>
            <person name="Lestinova T."/>
            <person name="Votypka J."/>
            <person name="Volf P."/>
            <person name="Opperdoes F."/>
            <person name="Flegontov P."/>
            <person name="Lukes J."/>
            <person name="Yurchenko V."/>
        </authorList>
    </citation>
    <scope>NUCLEOTIDE SEQUENCE [LARGE SCALE GENOMIC DNA]</scope>
    <source>
        <strain evidence="2 3">ATCC 30220</strain>
    </source>
</reference>
<feature type="region of interest" description="Disordered" evidence="1">
    <location>
        <begin position="859"/>
        <end position="915"/>
    </location>
</feature>
<feature type="compositionally biased region" description="Pro residues" evidence="1">
    <location>
        <begin position="317"/>
        <end position="328"/>
    </location>
</feature>
<feature type="compositionally biased region" description="Basic and acidic residues" evidence="1">
    <location>
        <begin position="149"/>
        <end position="163"/>
    </location>
</feature>
<dbReference type="VEuPathDB" id="TriTrypDB:Lsey_0011_0230"/>
<feature type="region of interest" description="Disordered" evidence="1">
    <location>
        <begin position="525"/>
        <end position="576"/>
    </location>
</feature>
<protein>
    <submittedName>
        <fullName evidence="2">Uncharacterized protein</fullName>
    </submittedName>
</protein>